<feature type="transmembrane region" description="Helical" evidence="2">
    <location>
        <begin position="390"/>
        <end position="415"/>
    </location>
</feature>
<feature type="transmembrane region" description="Helical" evidence="2">
    <location>
        <begin position="357"/>
        <end position="378"/>
    </location>
</feature>
<feature type="transmembrane region" description="Helical" evidence="2">
    <location>
        <begin position="284"/>
        <end position="302"/>
    </location>
</feature>
<feature type="region of interest" description="Disordered" evidence="1">
    <location>
        <begin position="1"/>
        <end position="21"/>
    </location>
</feature>
<feature type="transmembrane region" description="Helical" evidence="2">
    <location>
        <begin position="220"/>
        <end position="242"/>
    </location>
</feature>
<feature type="transmembrane region" description="Helical" evidence="2">
    <location>
        <begin position="150"/>
        <end position="169"/>
    </location>
</feature>
<reference evidence="3 4" key="1">
    <citation type="submission" date="2021-01" db="EMBL/GenBank/DDBJ databases">
        <title>Whole genome shotgun sequence of Actinoplanes palleronii NBRC 14916.</title>
        <authorList>
            <person name="Komaki H."/>
            <person name="Tamura T."/>
        </authorList>
    </citation>
    <scope>NUCLEOTIDE SEQUENCE [LARGE SCALE GENOMIC DNA]</scope>
    <source>
        <strain evidence="3 4">NBRC 14916</strain>
    </source>
</reference>
<keyword evidence="2" id="KW-1133">Transmembrane helix</keyword>
<evidence type="ECO:0000256" key="1">
    <source>
        <dbReference type="SAM" id="MobiDB-lite"/>
    </source>
</evidence>
<comment type="caution">
    <text evidence="3">The sequence shown here is derived from an EMBL/GenBank/DDBJ whole genome shotgun (WGS) entry which is preliminary data.</text>
</comment>
<feature type="transmembrane region" description="Helical" evidence="2">
    <location>
        <begin position="314"/>
        <end position="337"/>
    </location>
</feature>
<keyword evidence="4" id="KW-1185">Reference proteome</keyword>
<keyword evidence="2" id="KW-0472">Membrane</keyword>
<gene>
    <name evidence="3" type="ORF">Apa02nite_053660</name>
</gene>
<accession>A0ABQ4BEZ8</accession>
<name>A0ABQ4BEZ8_9ACTN</name>
<proteinExistence type="predicted"/>
<protein>
    <submittedName>
        <fullName evidence="3">Membrane protein</fullName>
    </submittedName>
</protein>
<evidence type="ECO:0000313" key="4">
    <source>
        <dbReference type="Proteomes" id="UP000624709"/>
    </source>
</evidence>
<sequence length="711" mass="74632">MIYFRPNRTASARPPAGRHRRPAAVTTARLTAESALLGLLAGALVVAPWTRPGYLLLLDWVSGPHQALTPGLYGLDPAALDALPYRLTTHVLRTVVGAGATSWLMILAYFPIAAGGVSAIAGGSRWRRYPAALFACLNPFVVERIQAGHVPFLLAVALLGPMTASALHARRRGRWFAARPAGWYALAISVGAHAAWLGLTVLVAVALLPRPRWRDLTRTLIVIASAGCVYAYAAAVVAGAILTVRVGEEDLDVYATHPGAAGLAATVATLRGFWRGAADSSPEVTLGLLPALVLVAAAAAGLTRMFRRDVTTGAPLAAVTVAGLLLGAGIAGPLGPLYRVAFDVLPLFHAMREQQKWMALAMLGYAVGVGAAAESLAVRCRPGRDPRVRAVAAMAALSLAGMYATVGTSLVWGLGGSVRVSHYPRAWYTADQIMGAGDEAVLFLPWHQYQPFTFTGGRSVATPAAAFFRRPVLSSDAAELGSVRTNSASLRMAYLDRLVAAGGGGRFGRLIAPLGIRYVALARDRESDTYAWLDRQQDLRPVLRTAELDLYRVTVTGTGRVVSARDGDVAAALAWAAGGRLGTEAVLPGAGGGTVPSGASGGLLRQGSTRWRVAAGTPGWVVLPEEWSASWTAGDQVTRPTVAGTVAVRAGSGAFTVRYGPWKWLRLGLAASVLSLGVLLVAGLVEHRRELYSGLRRRLRGSDRRGGAGGS</sequence>
<keyword evidence="2" id="KW-0812">Transmembrane</keyword>
<evidence type="ECO:0000313" key="3">
    <source>
        <dbReference type="EMBL" id="GIE69258.1"/>
    </source>
</evidence>
<feature type="transmembrane region" description="Helical" evidence="2">
    <location>
        <begin position="100"/>
        <end position="121"/>
    </location>
</feature>
<dbReference type="EMBL" id="BOMS01000083">
    <property type="protein sequence ID" value="GIE69258.1"/>
    <property type="molecule type" value="Genomic_DNA"/>
</dbReference>
<dbReference type="RefSeq" id="WP_203827416.1">
    <property type="nucleotide sequence ID" value="NZ_BAAATY010000024.1"/>
</dbReference>
<dbReference type="Proteomes" id="UP000624709">
    <property type="component" value="Unassembled WGS sequence"/>
</dbReference>
<feature type="transmembrane region" description="Helical" evidence="2">
    <location>
        <begin position="181"/>
        <end position="208"/>
    </location>
</feature>
<evidence type="ECO:0000256" key="2">
    <source>
        <dbReference type="SAM" id="Phobius"/>
    </source>
</evidence>
<organism evidence="3 4">
    <name type="scientific">Actinoplanes palleronii</name>
    <dbReference type="NCBI Taxonomy" id="113570"/>
    <lineage>
        <taxon>Bacteria</taxon>
        <taxon>Bacillati</taxon>
        <taxon>Actinomycetota</taxon>
        <taxon>Actinomycetes</taxon>
        <taxon>Micromonosporales</taxon>
        <taxon>Micromonosporaceae</taxon>
        <taxon>Actinoplanes</taxon>
    </lineage>
</organism>